<proteinExistence type="predicted"/>
<dbReference type="EMBL" id="QOVM01000001">
    <property type="protein sequence ID" value="RXG24544.1"/>
    <property type="molecule type" value="Genomic_DNA"/>
</dbReference>
<dbReference type="RefSeq" id="WP_206633777.1">
    <property type="nucleotide sequence ID" value="NZ_JASMRS010000001.1"/>
</dbReference>
<dbReference type="AlphaFoldDB" id="A0A4Q0PCL4"/>
<organism evidence="1 2">
    <name type="scientific">Leeuwenhoekiella aequorea</name>
    <dbReference type="NCBI Taxonomy" id="283736"/>
    <lineage>
        <taxon>Bacteria</taxon>
        <taxon>Pseudomonadati</taxon>
        <taxon>Bacteroidota</taxon>
        <taxon>Flavobacteriia</taxon>
        <taxon>Flavobacteriales</taxon>
        <taxon>Flavobacteriaceae</taxon>
        <taxon>Leeuwenhoekiella</taxon>
    </lineage>
</organism>
<evidence type="ECO:0000313" key="2">
    <source>
        <dbReference type="Proteomes" id="UP000289238"/>
    </source>
</evidence>
<dbReference type="Proteomes" id="UP000289238">
    <property type="component" value="Unassembled WGS sequence"/>
</dbReference>
<keyword evidence="2" id="KW-1185">Reference proteome</keyword>
<comment type="caution">
    <text evidence="1">The sequence shown here is derived from an EMBL/GenBank/DDBJ whole genome shotgun (WGS) entry which is preliminary data.</text>
</comment>
<accession>A0A4Q0PCL4</accession>
<reference evidence="1 2" key="1">
    <citation type="submission" date="2018-07" db="EMBL/GenBank/DDBJ databases">
        <title>Leeuwenhoekiella genomics.</title>
        <authorList>
            <person name="Tahon G."/>
            <person name="Willems A."/>
        </authorList>
    </citation>
    <scope>NUCLEOTIDE SEQUENCE [LARGE SCALE GENOMIC DNA]</scope>
    <source>
        <strain evidence="1 2">LMG 22550</strain>
    </source>
</reference>
<gene>
    <name evidence="1" type="ORF">DSM00_334</name>
</gene>
<evidence type="ECO:0000313" key="1">
    <source>
        <dbReference type="EMBL" id="RXG24544.1"/>
    </source>
</evidence>
<protein>
    <submittedName>
        <fullName evidence="1">Uncharacterized protein</fullName>
    </submittedName>
</protein>
<name>A0A4Q0PCL4_9FLAO</name>
<sequence>MKINSFNICPSCVHITTCVLTMQKELVWSCSEYDYATTLNDVQLDKNQEN</sequence>